<dbReference type="InterPro" id="IPR008611">
    <property type="entry name" value="SctB2-like"/>
</dbReference>
<protein>
    <recommendedName>
        <fullName evidence="5">Pathogenicity island effector protein</fullName>
    </recommendedName>
</protein>
<feature type="compositionally biased region" description="Polar residues" evidence="2">
    <location>
        <begin position="1"/>
        <end position="11"/>
    </location>
</feature>
<dbReference type="EMBL" id="AEJF01000214">
    <property type="protein sequence ID" value="KLU21530.1"/>
    <property type="molecule type" value="Genomic_DNA"/>
</dbReference>
<name>A0A0J1CL90_9BURK</name>
<dbReference type="Proteomes" id="UP000035963">
    <property type="component" value="Unassembled WGS sequence"/>
</dbReference>
<reference evidence="3 4" key="1">
    <citation type="journal article" date="2015" name="Genome Announc.">
        <title>Draft Genome Sequence of Burkholderia sp. Strain PML1(12), an Ectomycorrhizosphere-Inhabiting Bacterium with Effective Mineral-Weathering Ability.</title>
        <authorList>
            <person name="Uroz S."/>
            <person name="Oger P."/>
        </authorList>
    </citation>
    <scope>NUCLEOTIDE SEQUENCE [LARGE SCALE GENOMIC DNA]</scope>
    <source>
        <strain evidence="4">PML1(12)</strain>
    </source>
</reference>
<comment type="caution">
    <text evidence="3">The sequence shown here is derived from an EMBL/GenBank/DDBJ whole genome shotgun (WGS) entry which is preliminary data.</text>
</comment>
<accession>A0A0J1CL90</accession>
<evidence type="ECO:0000313" key="4">
    <source>
        <dbReference type="Proteomes" id="UP000035963"/>
    </source>
</evidence>
<evidence type="ECO:0000256" key="1">
    <source>
        <dbReference type="SAM" id="Coils"/>
    </source>
</evidence>
<dbReference type="PATRIC" id="fig|908627.4.peg.8006"/>
<organism evidence="3 4">
    <name type="scientific">Caballeronia mineralivorans PML1(12)</name>
    <dbReference type="NCBI Taxonomy" id="908627"/>
    <lineage>
        <taxon>Bacteria</taxon>
        <taxon>Pseudomonadati</taxon>
        <taxon>Pseudomonadota</taxon>
        <taxon>Betaproteobacteria</taxon>
        <taxon>Burkholderiales</taxon>
        <taxon>Burkholderiaceae</taxon>
        <taxon>Caballeronia</taxon>
    </lineage>
</organism>
<keyword evidence="1" id="KW-0175">Coiled coil</keyword>
<feature type="region of interest" description="Disordered" evidence="2">
    <location>
        <begin position="1"/>
        <end position="26"/>
    </location>
</feature>
<gene>
    <name evidence="3" type="ORF">EOS_35805</name>
</gene>
<feature type="coiled-coil region" evidence="1">
    <location>
        <begin position="161"/>
        <end position="188"/>
    </location>
</feature>
<dbReference type="RefSeq" id="WP_047896944.1">
    <property type="nucleotide sequence ID" value="NZ_AEJF01000214.1"/>
</dbReference>
<evidence type="ECO:0008006" key="5">
    <source>
        <dbReference type="Google" id="ProtNLM"/>
    </source>
</evidence>
<evidence type="ECO:0000313" key="3">
    <source>
        <dbReference type="EMBL" id="KLU21530.1"/>
    </source>
</evidence>
<keyword evidence="4" id="KW-1185">Reference proteome</keyword>
<dbReference type="AlphaFoldDB" id="A0A0J1CL90"/>
<evidence type="ECO:0000256" key="2">
    <source>
        <dbReference type="SAM" id="MobiDB-lite"/>
    </source>
</evidence>
<sequence>MSQNINSVTPASTPPGRADSSGAVASDDQPFSISTLMIEVTKLFQELRDQGQEFYVQSLQRQFSIQMEELKLKQDSIDDTKTSALLGGSFEIAAGGLGVMAGAGSGAAGLALKNGMGVEAGMQAGNVLGRMTDGTGKVAAAYSAADAQTSTVLGEFAGKNAEQYKQGMDQAMARIQDLREKALQACAAYKDLYDRNASAIKMA</sequence>
<dbReference type="Pfam" id="PF05802">
    <property type="entry name" value="SctB2"/>
    <property type="match status" value="1"/>
</dbReference>
<proteinExistence type="predicted"/>